<proteinExistence type="inferred from homology"/>
<dbReference type="AlphaFoldDB" id="A0A9D1MF74"/>
<feature type="binding site" evidence="6">
    <location>
        <position position="95"/>
    </location>
    <ligand>
        <name>a divalent metal cation</name>
        <dbReference type="ChEBI" id="CHEBI:60240"/>
        <label>1</label>
    </ligand>
</feature>
<feature type="binding site" evidence="6">
    <location>
        <position position="233"/>
    </location>
    <ligand>
        <name>a divalent metal cation</name>
        <dbReference type="ChEBI" id="CHEBI:60240"/>
        <label>1</label>
    </ligand>
</feature>
<feature type="binding site" evidence="6">
    <location>
        <position position="77"/>
    </location>
    <ligand>
        <name>substrate</name>
    </ligand>
</feature>
<feature type="binding site" evidence="6">
    <location>
        <position position="106"/>
    </location>
    <ligand>
        <name>a divalent metal cation</name>
        <dbReference type="ChEBI" id="CHEBI:60240"/>
        <label>2</label>
        <note>catalytic</note>
    </ligand>
</feature>
<evidence type="ECO:0000256" key="4">
    <source>
        <dbReference type="ARBA" id="ARBA00022723"/>
    </source>
</evidence>
<dbReference type="InterPro" id="IPR036005">
    <property type="entry name" value="Creatinase/aminopeptidase-like"/>
</dbReference>
<keyword evidence="3 6" id="KW-0645">Protease</keyword>
<evidence type="ECO:0000256" key="2">
    <source>
        <dbReference type="ARBA" id="ARBA00022438"/>
    </source>
</evidence>
<keyword evidence="4 6" id="KW-0479">Metal-binding</keyword>
<evidence type="ECO:0000256" key="1">
    <source>
        <dbReference type="ARBA" id="ARBA00002521"/>
    </source>
</evidence>
<dbReference type="NCBIfam" id="TIGR00500">
    <property type="entry name" value="met_pdase_I"/>
    <property type="match status" value="1"/>
</dbReference>
<dbReference type="InterPro" id="IPR001714">
    <property type="entry name" value="Pept_M24_MAP"/>
</dbReference>
<organism evidence="9 10">
    <name type="scientific">Candidatus Scatosoma pullistercoris</name>
    <dbReference type="NCBI Taxonomy" id="2840934"/>
    <lineage>
        <taxon>Bacteria</taxon>
        <taxon>Bacillati</taxon>
        <taxon>Bacillota</taxon>
        <taxon>Clostridia</taxon>
        <taxon>Candidatus Scatosoma</taxon>
    </lineage>
</organism>
<evidence type="ECO:0000313" key="9">
    <source>
        <dbReference type="EMBL" id="HIU59398.1"/>
    </source>
</evidence>
<dbReference type="Proteomes" id="UP000824081">
    <property type="component" value="Unassembled WGS sequence"/>
</dbReference>
<dbReference type="GO" id="GO:0070006">
    <property type="term" value="F:metalloaminopeptidase activity"/>
    <property type="evidence" value="ECO:0007669"/>
    <property type="project" value="UniProtKB-UniRule"/>
</dbReference>
<comment type="catalytic activity">
    <reaction evidence="6 7">
        <text>Release of N-terminal amino acids, preferentially methionine, from peptides and arylamides.</text>
        <dbReference type="EC" id="3.4.11.18"/>
    </reaction>
</comment>
<evidence type="ECO:0000256" key="5">
    <source>
        <dbReference type="ARBA" id="ARBA00022801"/>
    </source>
</evidence>
<dbReference type="Pfam" id="PF00557">
    <property type="entry name" value="Peptidase_M24"/>
    <property type="match status" value="1"/>
</dbReference>
<keyword evidence="5 6" id="KW-0378">Hydrolase</keyword>
<feature type="binding site" evidence="6">
    <location>
        <position position="202"/>
    </location>
    <ligand>
        <name>a divalent metal cation</name>
        <dbReference type="ChEBI" id="CHEBI:60240"/>
        <label>2</label>
        <note>catalytic</note>
    </ligand>
</feature>
<comment type="cofactor">
    <cofactor evidence="6">
        <name>Co(2+)</name>
        <dbReference type="ChEBI" id="CHEBI:48828"/>
    </cofactor>
    <cofactor evidence="6">
        <name>Zn(2+)</name>
        <dbReference type="ChEBI" id="CHEBI:29105"/>
    </cofactor>
    <cofactor evidence="6">
        <name>Mn(2+)</name>
        <dbReference type="ChEBI" id="CHEBI:29035"/>
    </cofactor>
    <cofactor evidence="6">
        <name>Fe(2+)</name>
        <dbReference type="ChEBI" id="CHEBI:29033"/>
    </cofactor>
    <text evidence="6">Binds 2 divalent metal cations per subunit. Has a high-affinity and a low affinity metal-binding site. The true nature of the physiological cofactor is under debate. The enzyme is active with cobalt, zinc, manganese or divalent iron ions. Most likely, methionine aminopeptidases function as mononuclear Fe(2+)-metalloproteases under physiological conditions, and the catalytically relevant metal-binding site has been assigned to the histidine-containing high-affinity site.</text>
</comment>
<dbReference type="InterPro" id="IPR002467">
    <property type="entry name" value="Pept_M24A_MAP1"/>
</dbReference>
<comment type="caution">
    <text evidence="9">The sequence shown here is derived from an EMBL/GenBank/DDBJ whole genome shotgun (WGS) entry which is preliminary data.</text>
</comment>
<reference evidence="9" key="1">
    <citation type="submission" date="2020-10" db="EMBL/GenBank/DDBJ databases">
        <authorList>
            <person name="Gilroy R."/>
        </authorList>
    </citation>
    <scope>NUCLEOTIDE SEQUENCE</scope>
    <source>
        <strain evidence="9">11687</strain>
    </source>
</reference>
<comment type="subunit">
    <text evidence="6">Monomer.</text>
</comment>
<feature type="binding site" evidence="6">
    <location>
        <position position="169"/>
    </location>
    <ligand>
        <name>a divalent metal cation</name>
        <dbReference type="ChEBI" id="CHEBI:60240"/>
        <label>2</label>
        <note>catalytic</note>
    </ligand>
</feature>
<feature type="domain" description="Peptidase M24" evidence="8">
    <location>
        <begin position="11"/>
        <end position="240"/>
    </location>
</feature>
<evidence type="ECO:0000256" key="3">
    <source>
        <dbReference type="ARBA" id="ARBA00022670"/>
    </source>
</evidence>
<reference evidence="9" key="2">
    <citation type="journal article" date="2021" name="PeerJ">
        <title>Extensive microbial diversity within the chicken gut microbiome revealed by metagenomics and culture.</title>
        <authorList>
            <person name="Gilroy R."/>
            <person name="Ravi A."/>
            <person name="Getino M."/>
            <person name="Pursley I."/>
            <person name="Horton D.L."/>
            <person name="Alikhan N.F."/>
            <person name="Baker D."/>
            <person name="Gharbi K."/>
            <person name="Hall N."/>
            <person name="Watson M."/>
            <person name="Adriaenssens E.M."/>
            <person name="Foster-Nyarko E."/>
            <person name="Jarju S."/>
            <person name="Secka A."/>
            <person name="Antonio M."/>
            <person name="Oren A."/>
            <person name="Chaudhuri R.R."/>
            <person name="La Ragione R."/>
            <person name="Hildebrand F."/>
            <person name="Pallen M.J."/>
        </authorList>
    </citation>
    <scope>NUCLEOTIDE SEQUENCE</scope>
    <source>
        <strain evidence="9">11687</strain>
    </source>
</reference>
<dbReference type="Gene3D" id="3.90.230.10">
    <property type="entry name" value="Creatinase/methionine aminopeptidase superfamily"/>
    <property type="match status" value="1"/>
</dbReference>
<sequence>MIHVKSEREIELMREPCRIVKDTLAFVGSRIRAGMTTKEVDELAERYIRSEGAYPSCLGYGGFPASACVSVNEMVVHGIPDNETVLKNGDIVSVDLCAYKNGYHGDACRTFCIGEVSPEAKQLVKVTEECFFKGIEGLKAGTPLYDIGYRVQKYAESFGYGVIRDYTGHGIGKEMHEDPTVPNFGRPGTGVRLRAGTVLCVEPMIAMGTYRVRLLDDGWGAVTQDGKPAAHYENTLVVREDGVEILTL</sequence>
<feature type="binding site" evidence="6">
    <location>
        <position position="106"/>
    </location>
    <ligand>
        <name>a divalent metal cation</name>
        <dbReference type="ChEBI" id="CHEBI:60240"/>
        <label>1</label>
    </ligand>
</feature>
<dbReference type="EMBL" id="DVMZ01000128">
    <property type="protein sequence ID" value="HIU59398.1"/>
    <property type="molecule type" value="Genomic_DNA"/>
</dbReference>
<comment type="similarity">
    <text evidence="6">Belongs to the peptidase M24A family. Methionine aminopeptidase type 1 subfamily.</text>
</comment>
<dbReference type="PRINTS" id="PR00599">
    <property type="entry name" value="MAPEPTIDASE"/>
</dbReference>
<name>A0A9D1MF74_9FIRM</name>
<keyword evidence="2 6" id="KW-0031">Aminopeptidase</keyword>
<dbReference type="PANTHER" id="PTHR43330">
    <property type="entry name" value="METHIONINE AMINOPEPTIDASE"/>
    <property type="match status" value="1"/>
</dbReference>
<dbReference type="GO" id="GO:0046872">
    <property type="term" value="F:metal ion binding"/>
    <property type="evidence" value="ECO:0007669"/>
    <property type="project" value="UniProtKB-UniRule"/>
</dbReference>
<comment type="function">
    <text evidence="1 6">Removes the N-terminal methionine from nascent proteins. The N-terminal methionine is often cleaved when the second residue in the primary sequence is small and uncharged (Met-Ala-, Cys, Gly, Pro, Ser, Thr, or Val). Requires deformylation of the N(alpha)-formylated initiator methionine before it can be hydrolyzed.</text>
</comment>
<dbReference type="InterPro" id="IPR000994">
    <property type="entry name" value="Pept_M24"/>
</dbReference>
<feature type="binding site" evidence="6">
    <location>
        <position position="176"/>
    </location>
    <ligand>
        <name>substrate</name>
    </ligand>
</feature>
<dbReference type="GO" id="GO:0005829">
    <property type="term" value="C:cytosol"/>
    <property type="evidence" value="ECO:0007669"/>
    <property type="project" value="TreeGrafter"/>
</dbReference>
<dbReference type="SUPFAM" id="SSF55920">
    <property type="entry name" value="Creatinase/aminopeptidase"/>
    <property type="match status" value="1"/>
</dbReference>
<dbReference type="GO" id="GO:0004239">
    <property type="term" value="F:initiator methionyl aminopeptidase activity"/>
    <property type="evidence" value="ECO:0007669"/>
    <property type="project" value="UniProtKB-UniRule"/>
</dbReference>
<evidence type="ECO:0000313" key="10">
    <source>
        <dbReference type="Proteomes" id="UP000824081"/>
    </source>
</evidence>
<evidence type="ECO:0000256" key="6">
    <source>
        <dbReference type="HAMAP-Rule" id="MF_01974"/>
    </source>
</evidence>
<protein>
    <recommendedName>
        <fullName evidence="6 7">Methionine aminopeptidase</fullName>
        <shortName evidence="6">MAP</shortName>
        <shortName evidence="6">MetAP</shortName>
        <ecNumber evidence="6 7">3.4.11.18</ecNumber>
    </recommendedName>
    <alternativeName>
        <fullName evidence="6">Peptidase M</fullName>
    </alternativeName>
</protein>
<dbReference type="CDD" id="cd01086">
    <property type="entry name" value="MetAP1"/>
    <property type="match status" value="1"/>
</dbReference>
<feature type="binding site" evidence="6">
    <location>
        <position position="233"/>
    </location>
    <ligand>
        <name>a divalent metal cation</name>
        <dbReference type="ChEBI" id="CHEBI:60240"/>
        <label>2</label>
        <note>catalytic</note>
    </ligand>
</feature>
<dbReference type="PROSITE" id="PS00680">
    <property type="entry name" value="MAP_1"/>
    <property type="match status" value="1"/>
</dbReference>
<evidence type="ECO:0000256" key="7">
    <source>
        <dbReference type="RuleBase" id="RU003653"/>
    </source>
</evidence>
<evidence type="ECO:0000259" key="8">
    <source>
        <dbReference type="Pfam" id="PF00557"/>
    </source>
</evidence>
<dbReference type="GO" id="GO:0006508">
    <property type="term" value="P:proteolysis"/>
    <property type="evidence" value="ECO:0007669"/>
    <property type="project" value="UniProtKB-KW"/>
</dbReference>
<dbReference type="EC" id="3.4.11.18" evidence="6 7"/>
<dbReference type="HAMAP" id="MF_01974">
    <property type="entry name" value="MetAP_1"/>
    <property type="match status" value="1"/>
</dbReference>
<dbReference type="PANTHER" id="PTHR43330:SF27">
    <property type="entry name" value="METHIONINE AMINOPEPTIDASE"/>
    <property type="match status" value="1"/>
</dbReference>
<accession>A0A9D1MF74</accession>
<gene>
    <name evidence="6 9" type="primary">map</name>
    <name evidence="9" type="ORF">IAC57_04770</name>
</gene>